<evidence type="ECO:0000256" key="16">
    <source>
        <dbReference type="ARBA" id="ARBA00034000"/>
    </source>
</evidence>
<keyword evidence="8 18" id="KW-0812">Transmembrane</keyword>
<evidence type="ECO:0000256" key="18">
    <source>
        <dbReference type="SAM" id="Phobius"/>
    </source>
</evidence>
<evidence type="ECO:0000313" key="21">
    <source>
        <dbReference type="EMBL" id="EOW83802.1"/>
    </source>
</evidence>
<comment type="similarity">
    <text evidence="1">In the C-terminal section; belongs to the transpeptidase family.</text>
</comment>
<dbReference type="SUPFAM" id="SSF56601">
    <property type="entry name" value="beta-lactamase/transpeptidase-like"/>
    <property type="match status" value="1"/>
</dbReference>
<sequence>MTKRIDWVQSPVNTLQWKGISMDFKQIVSKIQSFLHTSYEKSRPYLQKLSAWRKRIWRKYHINKILILAVLLLVLVTSIYLFFVAKSTKVSELEAGLKESTIIYDYKGDEAGSLHSQKGNYVELSAISPYVVDALISTEDRRFYEHHGFDIKGIGRAFVRMLINRSTEGGGGSTITQQLAKNAYLTLDQTFNRKAKEIFLAIEIEKKYSKDEILTMYLNTSYFGNGVWGIQDAAKKYFGVDAKDLNLAESATLVGMLKGPSIYNPLDHLKNATNRRDTVLQLMVDNQKITKAAAQQAQQVNLAGLLNDTYTQDESDYQYPYYFDAVINEATSKYGLKLQDIMKNGYKIYTYLDQNYQRQMQSVYDENGYFPENAEDGTMVQSASIAVNPKNGGVEAVVGRRGEYTFLGYNFATQMKRSPGSTIKPLSVYAAALESGYQPSSMLKDEPLSFYDAKNYDGTYAGEVPMYQAVAQSLNLPAVWLLHEIGLDKGYKKAEEFGLSLDEKDRYWGLALGGLRYGESPQTMANAYAVFANGGTYYESHFIAKIIDATGAVIVDNTGKKGTRILSEKTTDEMNSILLGTFSNGTAVNAQPYGYQVAGKTGTTETNFDASKVNDQWIVGYTPDVVISTWLGYEETTNQHYLTSTSGQGVGQVFKAEAQGILPYTKNTSFNVVDAYQTDGKVMTPEQANSQKQTTEQEVKDKVNDFAQKAKEGLDDFGQKVKNGFDQLVGGLIDKIKGQ</sequence>
<dbReference type="InterPro" id="IPR001264">
    <property type="entry name" value="Glyco_trans_51"/>
</dbReference>
<dbReference type="Gene3D" id="6.20.370.110">
    <property type="match status" value="1"/>
</dbReference>
<evidence type="ECO:0000256" key="1">
    <source>
        <dbReference type="ARBA" id="ARBA00007090"/>
    </source>
</evidence>
<dbReference type="InterPro" id="IPR050396">
    <property type="entry name" value="Glycosyltr_51/Transpeptidase"/>
</dbReference>
<dbReference type="GO" id="GO:0006508">
    <property type="term" value="P:proteolysis"/>
    <property type="evidence" value="ECO:0007669"/>
    <property type="project" value="UniProtKB-KW"/>
</dbReference>
<evidence type="ECO:0000256" key="4">
    <source>
        <dbReference type="ARBA" id="ARBA00022645"/>
    </source>
</evidence>
<dbReference type="NCBIfam" id="TIGR02074">
    <property type="entry name" value="PBP_1a_fam"/>
    <property type="match status" value="1"/>
</dbReference>
<dbReference type="GO" id="GO:0009252">
    <property type="term" value="P:peptidoglycan biosynthetic process"/>
    <property type="evidence" value="ECO:0007669"/>
    <property type="project" value="UniProtKB-KW"/>
</dbReference>
<keyword evidence="22" id="KW-1185">Reference proteome</keyword>
<dbReference type="Gene3D" id="1.10.3810.10">
    <property type="entry name" value="Biosynthetic peptidoglycan transglycosylase-like"/>
    <property type="match status" value="1"/>
</dbReference>
<feature type="domain" description="Penicillin-binding protein transpeptidase" evidence="19">
    <location>
        <begin position="385"/>
        <end position="640"/>
    </location>
</feature>
<keyword evidence="3" id="KW-1003">Cell membrane</keyword>
<dbReference type="GO" id="GO:0071555">
    <property type="term" value="P:cell wall organization"/>
    <property type="evidence" value="ECO:0007669"/>
    <property type="project" value="UniProtKB-KW"/>
</dbReference>
<accession>S1N4A9</accession>
<evidence type="ECO:0000256" key="8">
    <source>
        <dbReference type="ARBA" id="ARBA00022692"/>
    </source>
</evidence>
<evidence type="ECO:0000256" key="7">
    <source>
        <dbReference type="ARBA" id="ARBA00022679"/>
    </source>
</evidence>
<dbReference type="InterPro" id="IPR023346">
    <property type="entry name" value="Lysozyme-like_dom_sf"/>
</dbReference>
<reference evidence="21 22" key="1">
    <citation type="submission" date="2013-03" db="EMBL/GenBank/DDBJ databases">
        <title>The Genome Sequence of Enterococcus columbae ATCC_51263 (PacBio/Illumina hybrid assembly).</title>
        <authorList>
            <consortium name="The Broad Institute Genomics Platform"/>
            <consortium name="The Broad Institute Genome Sequencing Center for Infectious Disease"/>
            <person name="Earl A."/>
            <person name="Russ C."/>
            <person name="Gilmore M."/>
            <person name="Surin D."/>
            <person name="Walker B."/>
            <person name="Young S."/>
            <person name="Zeng Q."/>
            <person name="Gargeya S."/>
            <person name="Fitzgerald M."/>
            <person name="Haas B."/>
            <person name="Abouelleil A."/>
            <person name="Allen A.W."/>
            <person name="Alvarado L."/>
            <person name="Arachchi H.M."/>
            <person name="Berlin A.M."/>
            <person name="Chapman S.B."/>
            <person name="Gainer-Dewar J."/>
            <person name="Goldberg J."/>
            <person name="Griggs A."/>
            <person name="Gujja S."/>
            <person name="Hansen M."/>
            <person name="Howarth C."/>
            <person name="Imamovic A."/>
            <person name="Ireland A."/>
            <person name="Larimer J."/>
            <person name="McCowan C."/>
            <person name="Murphy C."/>
            <person name="Pearson M."/>
            <person name="Poon T.W."/>
            <person name="Priest M."/>
            <person name="Roberts A."/>
            <person name="Saif S."/>
            <person name="Shea T."/>
            <person name="Sisk P."/>
            <person name="Sykes S."/>
            <person name="Wortman J."/>
            <person name="Nusbaum C."/>
            <person name="Birren B."/>
        </authorList>
    </citation>
    <scope>NUCLEOTIDE SEQUENCE [LARGE SCALE GENOMIC DNA]</scope>
    <source>
        <strain evidence="21 22">ATCC 51263</strain>
    </source>
</reference>
<evidence type="ECO:0000256" key="5">
    <source>
        <dbReference type="ARBA" id="ARBA00022670"/>
    </source>
</evidence>
<dbReference type="GO" id="GO:0030288">
    <property type="term" value="C:outer membrane-bounded periplasmic space"/>
    <property type="evidence" value="ECO:0007669"/>
    <property type="project" value="TreeGrafter"/>
</dbReference>
<protein>
    <submittedName>
        <fullName evidence="21">Penicillin-binding protein</fullName>
    </submittedName>
</protein>
<feature type="domain" description="Glycosyl transferase family 51" evidence="20">
    <location>
        <begin position="112"/>
        <end position="283"/>
    </location>
</feature>
<evidence type="ECO:0000256" key="3">
    <source>
        <dbReference type="ARBA" id="ARBA00022475"/>
    </source>
</evidence>
<evidence type="ECO:0000313" key="22">
    <source>
        <dbReference type="Proteomes" id="UP000014113"/>
    </source>
</evidence>
<dbReference type="InterPro" id="IPR012338">
    <property type="entry name" value="Beta-lactam/transpept-like"/>
</dbReference>
<dbReference type="PANTHER" id="PTHR32282">
    <property type="entry name" value="BINDING PROTEIN TRANSPEPTIDASE, PUTATIVE-RELATED"/>
    <property type="match status" value="1"/>
</dbReference>
<evidence type="ECO:0000256" key="10">
    <source>
        <dbReference type="ARBA" id="ARBA00022960"/>
    </source>
</evidence>
<dbReference type="EMBL" id="ASWJ01000007">
    <property type="protein sequence ID" value="EOW83802.1"/>
    <property type="molecule type" value="Genomic_DNA"/>
</dbReference>
<comment type="catalytic activity">
    <reaction evidence="17">
        <text>[GlcNAc-(1-&gt;4)-Mur2Ac(oyl-L-Ala-gamma-D-Glu-L-Lys-D-Ala-D-Ala)](n)-di-trans,octa-cis-undecaprenyl diphosphate + beta-D-GlcNAc-(1-&gt;4)-Mur2Ac(oyl-L-Ala-gamma-D-Glu-L-Lys-D-Ala-D-Ala)-di-trans,octa-cis-undecaprenyl diphosphate = [GlcNAc-(1-&gt;4)-Mur2Ac(oyl-L-Ala-gamma-D-Glu-L-Lys-D-Ala-D-Ala)](n+1)-di-trans,octa-cis-undecaprenyl diphosphate + di-trans,octa-cis-undecaprenyl diphosphate + H(+)</text>
        <dbReference type="Rhea" id="RHEA:23708"/>
        <dbReference type="Rhea" id="RHEA-COMP:9602"/>
        <dbReference type="Rhea" id="RHEA-COMP:9603"/>
        <dbReference type="ChEBI" id="CHEBI:15378"/>
        <dbReference type="ChEBI" id="CHEBI:58405"/>
        <dbReference type="ChEBI" id="CHEBI:60033"/>
        <dbReference type="ChEBI" id="CHEBI:78435"/>
        <dbReference type="EC" id="2.4.99.28"/>
    </reaction>
</comment>
<feature type="transmembrane region" description="Helical" evidence="18">
    <location>
        <begin position="65"/>
        <end position="83"/>
    </location>
</feature>
<evidence type="ECO:0000256" key="14">
    <source>
        <dbReference type="ARBA" id="ARBA00023268"/>
    </source>
</evidence>
<comment type="catalytic activity">
    <reaction evidence="16">
        <text>Preferential cleavage: (Ac)2-L-Lys-D-Ala-|-D-Ala. Also transpeptidation of peptidyl-alanyl moieties that are N-acyl substituents of D-alanine.</text>
        <dbReference type="EC" id="3.4.16.4"/>
    </reaction>
</comment>
<keyword evidence="6" id="KW-0328">Glycosyltransferase</keyword>
<keyword evidence="13 18" id="KW-0472">Membrane</keyword>
<dbReference type="GO" id="GO:0008658">
    <property type="term" value="F:penicillin binding"/>
    <property type="evidence" value="ECO:0007669"/>
    <property type="project" value="InterPro"/>
</dbReference>
<dbReference type="STRING" id="1121865.OMW_02393"/>
<dbReference type="Pfam" id="PF00912">
    <property type="entry name" value="Transgly"/>
    <property type="match status" value="1"/>
</dbReference>
<dbReference type="eggNOG" id="COG0744">
    <property type="taxonomic scope" value="Bacteria"/>
</dbReference>
<name>S1N4A9_9ENTE</name>
<keyword evidence="15" id="KW-0961">Cell wall biogenesis/degradation</keyword>
<evidence type="ECO:0000256" key="6">
    <source>
        <dbReference type="ARBA" id="ARBA00022676"/>
    </source>
</evidence>
<evidence type="ECO:0000256" key="12">
    <source>
        <dbReference type="ARBA" id="ARBA00022989"/>
    </source>
</evidence>
<organism evidence="21 22">
    <name type="scientific">Enterococcus columbae DSM 7374 = ATCC 51263</name>
    <dbReference type="NCBI Taxonomy" id="1121865"/>
    <lineage>
        <taxon>Bacteria</taxon>
        <taxon>Bacillati</taxon>
        <taxon>Bacillota</taxon>
        <taxon>Bacilli</taxon>
        <taxon>Lactobacillales</taxon>
        <taxon>Enterococcaceae</taxon>
        <taxon>Enterococcus</taxon>
    </lineage>
</organism>
<gene>
    <name evidence="21" type="ORF">I568_01604</name>
</gene>
<keyword evidence="14" id="KW-0511">Multifunctional enzyme</keyword>
<dbReference type="InterPro" id="IPR001460">
    <property type="entry name" value="PCN-bd_Tpept"/>
</dbReference>
<dbReference type="Pfam" id="PF00905">
    <property type="entry name" value="Transpeptidase"/>
    <property type="match status" value="1"/>
</dbReference>
<evidence type="ECO:0000256" key="2">
    <source>
        <dbReference type="ARBA" id="ARBA00007739"/>
    </source>
</evidence>
<dbReference type="GO" id="GO:0008360">
    <property type="term" value="P:regulation of cell shape"/>
    <property type="evidence" value="ECO:0007669"/>
    <property type="project" value="UniProtKB-KW"/>
</dbReference>
<comment type="similarity">
    <text evidence="2">In the N-terminal section; belongs to the glycosyltransferase 51 family.</text>
</comment>
<comment type="caution">
    <text evidence="21">The sequence shown here is derived from an EMBL/GenBank/DDBJ whole genome shotgun (WGS) entry which is preliminary data.</text>
</comment>
<dbReference type="GO" id="GO:0008955">
    <property type="term" value="F:peptidoglycan glycosyltransferase activity"/>
    <property type="evidence" value="ECO:0007669"/>
    <property type="project" value="UniProtKB-EC"/>
</dbReference>
<keyword evidence="11" id="KW-0573">Peptidoglycan synthesis</keyword>
<evidence type="ECO:0000256" key="9">
    <source>
        <dbReference type="ARBA" id="ARBA00022801"/>
    </source>
</evidence>
<dbReference type="AlphaFoldDB" id="S1N4A9"/>
<proteinExistence type="inferred from homology"/>
<evidence type="ECO:0000256" key="13">
    <source>
        <dbReference type="ARBA" id="ARBA00023136"/>
    </source>
</evidence>
<evidence type="ECO:0000259" key="19">
    <source>
        <dbReference type="Pfam" id="PF00905"/>
    </source>
</evidence>
<evidence type="ECO:0000256" key="11">
    <source>
        <dbReference type="ARBA" id="ARBA00022984"/>
    </source>
</evidence>
<dbReference type="SUPFAM" id="SSF53955">
    <property type="entry name" value="Lysozyme-like"/>
    <property type="match status" value="1"/>
</dbReference>
<dbReference type="GO" id="GO:0009002">
    <property type="term" value="F:serine-type D-Ala-D-Ala carboxypeptidase activity"/>
    <property type="evidence" value="ECO:0007669"/>
    <property type="project" value="UniProtKB-EC"/>
</dbReference>
<keyword evidence="10" id="KW-0133">Cell shape</keyword>
<dbReference type="PATRIC" id="fig|1121865.3.peg.2328"/>
<keyword evidence="12 18" id="KW-1133">Transmembrane helix</keyword>
<dbReference type="Gene3D" id="3.40.710.10">
    <property type="entry name" value="DD-peptidase/beta-lactamase superfamily"/>
    <property type="match status" value="1"/>
</dbReference>
<evidence type="ECO:0000256" key="17">
    <source>
        <dbReference type="ARBA" id="ARBA00049902"/>
    </source>
</evidence>
<evidence type="ECO:0000256" key="15">
    <source>
        <dbReference type="ARBA" id="ARBA00023316"/>
    </source>
</evidence>
<dbReference type="InterPro" id="IPR036950">
    <property type="entry name" value="PBP_transglycosylase"/>
</dbReference>
<dbReference type="Proteomes" id="UP000014113">
    <property type="component" value="Unassembled WGS sequence"/>
</dbReference>
<keyword evidence="9" id="KW-0378">Hydrolase</keyword>
<keyword evidence="5" id="KW-0645">Protease</keyword>
<keyword evidence="7" id="KW-0808">Transferase</keyword>
<keyword evidence="4" id="KW-0121">Carboxypeptidase</keyword>
<dbReference type="PANTHER" id="PTHR32282:SF32">
    <property type="entry name" value="PENICILLIN-BINDING PROTEIN 2A"/>
    <property type="match status" value="1"/>
</dbReference>
<dbReference type="FunFam" id="1.10.3810.10:FF:000001">
    <property type="entry name" value="Penicillin-binding protein 1A"/>
    <property type="match status" value="1"/>
</dbReference>
<evidence type="ECO:0000259" key="20">
    <source>
        <dbReference type="Pfam" id="PF00912"/>
    </source>
</evidence>